<sequence>MNISIPQIIAAILNFIILLLIVKHFWFDKITAVVDSRQSEIINKIEDTDKNQKLALELKEKNELELSNAKKQGKTIVEEYKSKAENVYEDIVKEAHEEADRIIKKSRLEAERQKKNAEEEIRAEAVELAVLVSSKTLEKTIDDLEHRRLIKDFISKVGI</sequence>
<dbReference type="EMBL" id="SWOY01000004">
    <property type="protein sequence ID" value="NFG17605.1"/>
    <property type="molecule type" value="Genomic_DNA"/>
</dbReference>
<dbReference type="HAMAP" id="MF_01398">
    <property type="entry name" value="ATP_synth_b_bprime"/>
    <property type="match status" value="1"/>
</dbReference>
<accession>A0A0A8JPF1</accession>
<evidence type="ECO:0000256" key="8">
    <source>
        <dbReference type="ARBA" id="ARBA00023065"/>
    </source>
</evidence>
<feature type="coiled-coil region" evidence="15">
    <location>
        <begin position="96"/>
        <end position="127"/>
    </location>
</feature>
<dbReference type="OMA" id="ILAWFTM"/>
<reference evidence="17 19" key="2">
    <citation type="submission" date="2019-04" db="EMBL/GenBank/DDBJ databases">
        <title>Genome sequencing of Clostridium botulinum Groups I-IV and Clostridium butyricum.</title>
        <authorList>
            <person name="Brunt J."/>
            <person name="Van Vliet A.H.M."/>
            <person name="Stringer S.C."/>
            <person name="Carter A.T."/>
            <person name="Peck M.W."/>
        </authorList>
    </citation>
    <scope>NUCLEOTIDE SEQUENCE [LARGE SCALE GENOMIC DNA]</scope>
    <source>
        <strain evidence="17 19">IFR 18/037</strain>
    </source>
</reference>
<comment type="function">
    <text evidence="13">Component of the F(0) channel, it forms part of the peripheral stalk, linking F(1) to F(0).</text>
</comment>
<dbReference type="PANTHER" id="PTHR33445:SF1">
    <property type="entry name" value="ATP SYNTHASE SUBUNIT B"/>
    <property type="match status" value="1"/>
</dbReference>
<comment type="subunit">
    <text evidence="13">F-type ATPases have 2 components, F(1) - the catalytic core - and F(0) - the membrane proton channel. F(1) has five subunits: alpha(3), beta(3), gamma(1), delta(1), epsilon(1). F(0) has three main subunits: a(1), b(2) and c(10-14). The alpha and beta chains form an alternating ring which encloses part of the gamma chain. F(1) is attached to F(0) by a central stalk formed by the gamma and epsilon chains, while a peripheral stalk is formed by the delta and b chains.</text>
</comment>
<keyword evidence="8 13" id="KW-0406">Ion transport</keyword>
<comment type="similarity">
    <text evidence="1 13 14">Belongs to the ATPase B chain family.</text>
</comment>
<evidence type="ECO:0000313" key="18">
    <source>
        <dbReference type="Proteomes" id="UP000473887"/>
    </source>
</evidence>
<evidence type="ECO:0000256" key="1">
    <source>
        <dbReference type="ARBA" id="ARBA00005513"/>
    </source>
</evidence>
<evidence type="ECO:0000256" key="5">
    <source>
        <dbReference type="ARBA" id="ARBA00022692"/>
    </source>
</evidence>
<dbReference type="NCBIfam" id="NF009992">
    <property type="entry name" value="PRK13461.1"/>
    <property type="match status" value="1"/>
</dbReference>
<dbReference type="Pfam" id="PF00430">
    <property type="entry name" value="ATP-synt_B"/>
    <property type="match status" value="1"/>
</dbReference>
<dbReference type="GO" id="GO:0046933">
    <property type="term" value="F:proton-transporting ATP synthase activity, rotational mechanism"/>
    <property type="evidence" value="ECO:0007669"/>
    <property type="project" value="UniProtKB-UniRule"/>
</dbReference>
<dbReference type="InterPro" id="IPR002146">
    <property type="entry name" value="ATP_synth_b/b'su_bac/chlpt"/>
</dbReference>
<dbReference type="GO" id="GO:0012505">
    <property type="term" value="C:endomembrane system"/>
    <property type="evidence" value="ECO:0007669"/>
    <property type="project" value="UniProtKB-SubCell"/>
</dbReference>
<keyword evidence="10 13" id="KW-0066">ATP synthesis</keyword>
<dbReference type="GeneID" id="5184407"/>
<dbReference type="RefSeq" id="WP_003355885.1">
    <property type="nucleotide sequence ID" value="NZ_AP014696.1"/>
</dbReference>
<evidence type="ECO:0000256" key="6">
    <source>
        <dbReference type="ARBA" id="ARBA00022781"/>
    </source>
</evidence>
<comment type="function">
    <text evidence="11 13">F(1)F(0) ATP synthase produces ATP from ADP in the presence of a proton or sodium gradient. F-type ATPases consist of two structural domains, F(1) containing the extramembraneous catalytic core and F(0) containing the membrane proton channel, linked together by a central stalk and a peripheral stalk. During catalysis, ATP synthesis in the catalytic domain of F(1) is coupled via a rotary mechanism of the central stalk subunits to proton translocation.</text>
</comment>
<evidence type="ECO:0000313" key="17">
    <source>
        <dbReference type="EMBL" id="NFG17605.1"/>
    </source>
</evidence>
<comment type="caution">
    <text evidence="17">The sequence shown here is derived from an EMBL/GenBank/DDBJ whole genome shotgun (WGS) entry which is preliminary data.</text>
</comment>
<protein>
    <recommendedName>
        <fullName evidence="13">ATP synthase subunit b</fullName>
    </recommendedName>
    <alternativeName>
        <fullName evidence="13">ATP synthase F(0) sector subunit b</fullName>
    </alternativeName>
    <alternativeName>
        <fullName evidence="13">ATPase subunit I</fullName>
    </alternativeName>
    <alternativeName>
        <fullName evidence="13">F-type ATPase subunit b</fullName>
        <shortName evidence="13">F-ATPase subunit b</shortName>
    </alternativeName>
</protein>
<evidence type="ECO:0000256" key="15">
    <source>
        <dbReference type="SAM" id="Coils"/>
    </source>
</evidence>
<dbReference type="InterPro" id="IPR028987">
    <property type="entry name" value="ATP_synth_B-like_membr_sf"/>
</dbReference>
<evidence type="ECO:0000256" key="11">
    <source>
        <dbReference type="ARBA" id="ARBA00025198"/>
    </source>
</evidence>
<reference evidence="16 18" key="1">
    <citation type="submission" date="2019-02" db="EMBL/GenBank/DDBJ databases">
        <title>Genome sequencing of Clostridium botulinum clinical isolates.</title>
        <authorList>
            <person name="Brunt J."/>
            <person name="Van Vliet A.H.M."/>
            <person name="Stringer S.C."/>
            <person name="Grant K.A."/>
            <person name="Carter A.C."/>
            <person name="Peck M.W."/>
        </authorList>
    </citation>
    <scope>NUCLEOTIDE SEQUENCE [LARGE SCALE GENOMIC DNA]</scope>
    <source>
        <strain evidence="16 18">H142660711</strain>
    </source>
</reference>
<keyword evidence="4 13" id="KW-0138">CF(0)</keyword>
<dbReference type="GO" id="GO:0046961">
    <property type="term" value="F:proton-transporting ATPase activity, rotational mechanism"/>
    <property type="evidence" value="ECO:0007669"/>
    <property type="project" value="TreeGrafter"/>
</dbReference>
<dbReference type="GO" id="GO:0045259">
    <property type="term" value="C:proton-transporting ATP synthase complex"/>
    <property type="evidence" value="ECO:0007669"/>
    <property type="project" value="UniProtKB-KW"/>
</dbReference>
<evidence type="ECO:0000256" key="14">
    <source>
        <dbReference type="RuleBase" id="RU003848"/>
    </source>
</evidence>
<dbReference type="Gene3D" id="1.20.5.620">
    <property type="entry name" value="F1F0 ATP synthase subunit B, membrane domain"/>
    <property type="match status" value="1"/>
</dbReference>
<dbReference type="GO" id="GO:0005886">
    <property type="term" value="C:plasma membrane"/>
    <property type="evidence" value="ECO:0007669"/>
    <property type="project" value="UniProtKB-SubCell"/>
</dbReference>
<keyword evidence="5 13" id="KW-0812">Transmembrane</keyword>
<dbReference type="InterPro" id="IPR050059">
    <property type="entry name" value="ATP_synthase_B_chain"/>
</dbReference>
<proteinExistence type="inferred from homology"/>
<organism evidence="17 19">
    <name type="scientific">Clostridium botulinum</name>
    <dbReference type="NCBI Taxonomy" id="1491"/>
    <lineage>
        <taxon>Bacteria</taxon>
        <taxon>Bacillati</taxon>
        <taxon>Bacillota</taxon>
        <taxon>Clostridia</taxon>
        <taxon>Eubacteriales</taxon>
        <taxon>Clostridiaceae</taxon>
        <taxon>Clostridium</taxon>
    </lineage>
</organism>
<feature type="transmembrane region" description="Helical" evidence="13">
    <location>
        <begin position="6"/>
        <end position="27"/>
    </location>
</feature>
<dbReference type="InterPro" id="IPR005864">
    <property type="entry name" value="ATP_synth_F0_bsu_bac"/>
</dbReference>
<dbReference type="NCBIfam" id="TIGR01144">
    <property type="entry name" value="ATP_synt_b"/>
    <property type="match status" value="1"/>
</dbReference>
<evidence type="ECO:0000256" key="13">
    <source>
        <dbReference type="HAMAP-Rule" id="MF_01398"/>
    </source>
</evidence>
<evidence type="ECO:0000313" key="19">
    <source>
        <dbReference type="Proteomes" id="UP000478995"/>
    </source>
</evidence>
<keyword evidence="7 13" id="KW-1133">Transmembrane helix</keyword>
<evidence type="ECO:0000256" key="12">
    <source>
        <dbReference type="ARBA" id="ARBA00037847"/>
    </source>
</evidence>
<evidence type="ECO:0000256" key="4">
    <source>
        <dbReference type="ARBA" id="ARBA00022547"/>
    </source>
</evidence>
<dbReference type="SMR" id="A0A0A8JPF1"/>
<dbReference type="SUPFAM" id="SSF81573">
    <property type="entry name" value="F1F0 ATP synthase subunit B, membrane domain"/>
    <property type="match status" value="1"/>
</dbReference>
<dbReference type="AlphaFoldDB" id="A0A0A8JPF1"/>
<keyword evidence="6 13" id="KW-0375">Hydrogen ion transport</keyword>
<keyword evidence="15" id="KW-0175">Coiled coil</keyword>
<keyword evidence="9 13" id="KW-0472">Membrane</keyword>
<keyword evidence="3 13" id="KW-1003">Cell membrane</keyword>
<dbReference type="Proteomes" id="UP000473887">
    <property type="component" value="Unassembled WGS sequence"/>
</dbReference>
<keyword evidence="2 13" id="KW-0813">Transport</keyword>
<name>A0A0A8JPF1_CLOBO</name>
<dbReference type="Proteomes" id="UP000478995">
    <property type="component" value="Unassembled WGS sequence"/>
</dbReference>
<evidence type="ECO:0000256" key="3">
    <source>
        <dbReference type="ARBA" id="ARBA00022475"/>
    </source>
</evidence>
<comment type="subcellular location">
    <subcellularLocation>
        <location evidence="13">Cell membrane</location>
        <topology evidence="13">Single-pass membrane protein</topology>
    </subcellularLocation>
    <subcellularLocation>
        <location evidence="12">Endomembrane system</location>
        <topology evidence="12">Single-pass membrane protein</topology>
    </subcellularLocation>
</comment>
<dbReference type="CDD" id="cd06503">
    <property type="entry name" value="ATP-synt_Fo_b"/>
    <property type="match status" value="1"/>
</dbReference>
<evidence type="ECO:0000256" key="2">
    <source>
        <dbReference type="ARBA" id="ARBA00022448"/>
    </source>
</evidence>
<evidence type="ECO:0000256" key="10">
    <source>
        <dbReference type="ARBA" id="ARBA00023310"/>
    </source>
</evidence>
<dbReference type="OrthoDB" id="9795863at2"/>
<evidence type="ECO:0000313" key="16">
    <source>
        <dbReference type="EMBL" id="NEZ90647.1"/>
    </source>
</evidence>
<gene>
    <name evidence="13" type="primary">atpF</name>
    <name evidence="16" type="ORF">EXM69_01445</name>
    <name evidence="17" type="ORF">FC794_12550</name>
</gene>
<dbReference type="EMBL" id="SGKC01000002">
    <property type="protein sequence ID" value="NEZ90647.1"/>
    <property type="molecule type" value="Genomic_DNA"/>
</dbReference>
<dbReference type="PANTHER" id="PTHR33445">
    <property type="entry name" value="ATP SYNTHASE SUBUNIT B', CHLOROPLASTIC"/>
    <property type="match status" value="1"/>
</dbReference>
<evidence type="ECO:0000256" key="9">
    <source>
        <dbReference type="ARBA" id="ARBA00023136"/>
    </source>
</evidence>
<evidence type="ECO:0000256" key="7">
    <source>
        <dbReference type="ARBA" id="ARBA00022989"/>
    </source>
</evidence>